<feature type="coiled-coil region" evidence="1">
    <location>
        <begin position="126"/>
        <end position="246"/>
    </location>
</feature>
<reference evidence="2 3" key="1">
    <citation type="submission" date="2015-09" db="EMBL/GenBank/DDBJ databases">
        <authorList>
            <consortium name="Pathogen Informatics"/>
        </authorList>
    </citation>
    <scope>NUCLEOTIDE SEQUENCE [LARGE SCALE GENOMIC DNA]</scope>
    <source>
        <strain evidence="2 3">2789STDY5834855</strain>
    </source>
</reference>
<evidence type="ECO:0000313" key="2">
    <source>
        <dbReference type="EMBL" id="CUO24380.1"/>
    </source>
</evidence>
<dbReference type="EMBL" id="CYZV01000018">
    <property type="protein sequence ID" value="CUO24380.1"/>
    <property type="molecule type" value="Genomic_DNA"/>
</dbReference>
<dbReference type="AlphaFoldDB" id="A0A174DKF9"/>
<dbReference type="RefSeq" id="WP_055276450.1">
    <property type="nucleotide sequence ID" value="NZ_CYZV01000018.1"/>
</dbReference>
<sequence>MSNLVVNRTPEVIAAEINSIKEQTRKVVLYNSIEIGRKLVEAKELVPHGEWGNWLEEAVDYSKSTANNLMKIFEEYGSDQITLLDDNLKSQAFGNLNYSQAVLLLGLPSDDREKFVEENKVDEMSTRELKKAIDDLKKANKEKDNALKERDEAIEKLSALEESNRILEETFNEGAEERNSLEEKVKELEKEIEEVKSSKPVETVNVDWEEITAEVQEKMDQLIEEKEAAERKIKELESKQNNSSVKFKIYFEEAGRSYQKLLEELASVKEIDEVEYIKYRKATEKFLNKMLERVLD</sequence>
<dbReference type="OrthoDB" id="1690026at2"/>
<gene>
    <name evidence="2" type="ORF">ERS852470_01806</name>
</gene>
<dbReference type="Proteomes" id="UP000095558">
    <property type="component" value="Unassembled WGS sequence"/>
</dbReference>
<organism evidence="2 3">
    <name type="scientific">Clostridium disporicum</name>
    <dbReference type="NCBI Taxonomy" id="84024"/>
    <lineage>
        <taxon>Bacteria</taxon>
        <taxon>Bacillati</taxon>
        <taxon>Bacillota</taxon>
        <taxon>Clostridia</taxon>
        <taxon>Eubacteriales</taxon>
        <taxon>Clostridiaceae</taxon>
        <taxon>Clostridium</taxon>
    </lineage>
</organism>
<name>A0A174DKF9_9CLOT</name>
<dbReference type="InterPro" id="IPR021451">
    <property type="entry name" value="DUF3102"/>
</dbReference>
<dbReference type="Pfam" id="PF11300">
    <property type="entry name" value="DUF3102"/>
    <property type="match status" value="1"/>
</dbReference>
<evidence type="ECO:0000313" key="3">
    <source>
        <dbReference type="Proteomes" id="UP000095558"/>
    </source>
</evidence>
<evidence type="ECO:0000256" key="1">
    <source>
        <dbReference type="SAM" id="Coils"/>
    </source>
</evidence>
<protein>
    <submittedName>
        <fullName evidence="2">Protein of uncharacterized function (DUF3102)</fullName>
    </submittedName>
</protein>
<accession>A0A174DKF9</accession>
<proteinExistence type="predicted"/>
<keyword evidence="1" id="KW-0175">Coiled coil</keyword>